<keyword evidence="1" id="KW-0805">Transcription regulation</keyword>
<dbReference type="InterPro" id="IPR036390">
    <property type="entry name" value="WH_DNA-bd_sf"/>
</dbReference>
<dbReference type="InterPro" id="IPR000524">
    <property type="entry name" value="Tscrpt_reg_HTH_GntR"/>
</dbReference>
<name>A0ABS1XT12_9ACTN</name>
<dbReference type="EMBL" id="JAEVHM010000040">
    <property type="protein sequence ID" value="MBM0232408.1"/>
    <property type="molecule type" value="Genomic_DNA"/>
</dbReference>
<sequence length="137" mass="14338">MPVRRAARADDGRRAGADLGRPDSSVPPYEQVRVQLAELIGDGRLPVGSRLPTVRQLAAGLRLAANTVARAYRELETAGLLKTRGRNGTFVAPGRDDAVDRLHRAAAGYAAEAARLGVPPATALALVRAALDAARPG</sequence>
<dbReference type="PANTHER" id="PTHR38445">
    <property type="entry name" value="HTH-TYPE TRANSCRIPTIONAL REPRESSOR YTRA"/>
    <property type="match status" value="1"/>
</dbReference>
<gene>
    <name evidence="6" type="ORF">JNW91_11365</name>
</gene>
<dbReference type="SUPFAM" id="SSF46785">
    <property type="entry name" value="Winged helix' DNA-binding domain"/>
    <property type="match status" value="1"/>
</dbReference>
<evidence type="ECO:0000256" key="1">
    <source>
        <dbReference type="ARBA" id="ARBA00023015"/>
    </source>
</evidence>
<keyword evidence="2" id="KW-0238">DNA-binding</keyword>
<dbReference type="Pfam" id="PF00392">
    <property type="entry name" value="GntR"/>
    <property type="match status" value="1"/>
</dbReference>
<reference evidence="6 7" key="1">
    <citation type="submission" date="2021-01" db="EMBL/GenBank/DDBJ databases">
        <title>Draft genome sequence of Micromonospora sp. strain STR1_7.</title>
        <authorList>
            <person name="Karlyshev A."/>
            <person name="Jawad R."/>
        </authorList>
    </citation>
    <scope>NUCLEOTIDE SEQUENCE [LARGE SCALE GENOMIC DNA]</scope>
    <source>
        <strain evidence="6 7">STR1-7</strain>
    </source>
</reference>
<dbReference type="Proteomes" id="UP000601027">
    <property type="component" value="Unassembled WGS sequence"/>
</dbReference>
<protein>
    <submittedName>
        <fullName evidence="6">GntR family transcriptional regulator</fullName>
    </submittedName>
</protein>
<feature type="compositionally biased region" description="Basic and acidic residues" evidence="4">
    <location>
        <begin position="7"/>
        <end position="16"/>
    </location>
</feature>
<evidence type="ECO:0000256" key="4">
    <source>
        <dbReference type="SAM" id="MobiDB-lite"/>
    </source>
</evidence>
<accession>A0ABS1XT12</accession>
<evidence type="ECO:0000313" key="6">
    <source>
        <dbReference type="EMBL" id="MBM0232408.1"/>
    </source>
</evidence>
<dbReference type="PROSITE" id="PS50949">
    <property type="entry name" value="HTH_GNTR"/>
    <property type="match status" value="1"/>
</dbReference>
<evidence type="ECO:0000256" key="2">
    <source>
        <dbReference type="ARBA" id="ARBA00023125"/>
    </source>
</evidence>
<dbReference type="SMART" id="SM00345">
    <property type="entry name" value="HTH_GNTR"/>
    <property type="match status" value="1"/>
</dbReference>
<feature type="region of interest" description="Disordered" evidence="4">
    <location>
        <begin position="1"/>
        <end position="27"/>
    </location>
</feature>
<keyword evidence="7" id="KW-1185">Reference proteome</keyword>
<evidence type="ECO:0000259" key="5">
    <source>
        <dbReference type="PROSITE" id="PS50949"/>
    </source>
</evidence>
<evidence type="ECO:0000256" key="3">
    <source>
        <dbReference type="ARBA" id="ARBA00023163"/>
    </source>
</evidence>
<proteinExistence type="predicted"/>
<keyword evidence="3" id="KW-0804">Transcription</keyword>
<dbReference type="PANTHER" id="PTHR38445:SF9">
    <property type="entry name" value="HTH-TYPE TRANSCRIPTIONAL REPRESSOR YTRA"/>
    <property type="match status" value="1"/>
</dbReference>
<dbReference type="Gene3D" id="1.10.10.10">
    <property type="entry name" value="Winged helix-like DNA-binding domain superfamily/Winged helix DNA-binding domain"/>
    <property type="match status" value="1"/>
</dbReference>
<comment type="caution">
    <text evidence="6">The sequence shown here is derived from an EMBL/GenBank/DDBJ whole genome shotgun (WGS) entry which is preliminary data.</text>
</comment>
<evidence type="ECO:0000313" key="7">
    <source>
        <dbReference type="Proteomes" id="UP000601027"/>
    </source>
</evidence>
<feature type="domain" description="HTH gntR-type" evidence="5">
    <location>
        <begin position="26"/>
        <end position="94"/>
    </location>
</feature>
<organism evidence="6 7">
    <name type="scientific">Micromonospora parastrephiae</name>
    <dbReference type="NCBI Taxonomy" id="2806101"/>
    <lineage>
        <taxon>Bacteria</taxon>
        <taxon>Bacillati</taxon>
        <taxon>Actinomycetota</taxon>
        <taxon>Actinomycetes</taxon>
        <taxon>Micromonosporales</taxon>
        <taxon>Micromonosporaceae</taxon>
        <taxon>Micromonospora</taxon>
    </lineage>
</organism>
<dbReference type="InterPro" id="IPR036388">
    <property type="entry name" value="WH-like_DNA-bd_sf"/>
</dbReference>
<dbReference type="CDD" id="cd07377">
    <property type="entry name" value="WHTH_GntR"/>
    <property type="match status" value="1"/>
</dbReference>